<accession>A0A0R3QCS0</accession>
<evidence type="ECO:0000313" key="1">
    <source>
        <dbReference type="EMBL" id="VDO14826.1"/>
    </source>
</evidence>
<name>A0A0R3QCS0_9BILA</name>
<dbReference type="Proteomes" id="UP000280834">
    <property type="component" value="Unassembled WGS sequence"/>
</dbReference>
<sequence length="121" mass="14207">MQETTASNFFVKILRLHRIWKINSLLSFRLNSRYGIIGTPTILLWVDGSVVSRMDELEYMPAVENKSDFIENIRKILQVKFRLVSCCVMVFFCHKYCLFLHEFKVRASFLGNISHKLLSSK</sequence>
<reference evidence="1 2" key="2">
    <citation type="submission" date="2018-11" db="EMBL/GenBank/DDBJ databases">
        <authorList>
            <consortium name="Pathogen Informatics"/>
        </authorList>
    </citation>
    <scope>NUCLEOTIDE SEQUENCE [LARGE SCALE GENOMIC DNA]</scope>
</reference>
<organism evidence="3">
    <name type="scientific">Brugia timori</name>
    <dbReference type="NCBI Taxonomy" id="42155"/>
    <lineage>
        <taxon>Eukaryota</taxon>
        <taxon>Metazoa</taxon>
        <taxon>Ecdysozoa</taxon>
        <taxon>Nematoda</taxon>
        <taxon>Chromadorea</taxon>
        <taxon>Rhabditida</taxon>
        <taxon>Spirurina</taxon>
        <taxon>Spiruromorpha</taxon>
        <taxon>Filarioidea</taxon>
        <taxon>Onchocercidae</taxon>
        <taxon>Brugia</taxon>
    </lineage>
</organism>
<reference evidence="3" key="1">
    <citation type="submission" date="2017-02" db="UniProtKB">
        <authorList>
            <consortium name="WormBaseParasite"/>
        </authorList>
    </citation>
    <scope>IDENTIFICATION</scope>
</reference>
<dbReference type="EMBL" id="UZAG01003124">
    <property type="protein sequence ID" value="VDO14826.1"/>
    <property type="molecule type" value="Genomic_DNA"/>
</dbReference>
<proteinExistence type="predicted"/>
<keyword evidence="2" id="KW-1185">Reference proteome</keyword>
<evidence type="ECO:0000313" key="2">
    <source>
        <dbReference type="Proteomes" id="UP000280834"/>
    </source>
</evidence>
<gene>
    <name evidence="1" type="ORF">BTMF_LOCUS3455</name>
</gene>
<protein>
    <submittedName>
        <fullName evidence="3">Thioredoxin-like_fold domain-containing protein</fullName>
    </submittedName>
</protein>
<evidence type="ECO:0000313" key="3">
    <source>
        <dbReference type="WBParaSite" id="BTMF_0000415001-mRNA-1"/>
    </source>
</evidence>
<dbReference type="WBParaSite" id="BTMF_0000415001-mRNA-1">
    <property type="protein sequence ID" value="BTMF_0000415001-mRNA-1"/>
    <property type="gene ID" value="BTMF_0000415001"/>
</dbReference>
<dbReference type="AlphaFoldDB" id="A0A0R3QCS0"/>
<dbReference type="STRING" id="42155.A0A0R3QCS0"/>